<dbReference type="Pfam" id="PF03447">
    <property type="entry name" value="NAD_binding_3"/>
    <property type="match status" value="1"/>
</dbReference>
<keyword evidence="8 12" id="KW-0521">NADP</keyword>
<keyword evidence="7 13" id="KW-0791">Threonine biosynthesis</keyword>
<reference evidence="16" key="2">
    <citation type="journal article" date="2021" name="PeerJ">
        <title>Extensive microbial diversity within the chicken gut microbiome revealed by metagenomics and culture.</title>
        <authorList>
            <person name="Gilroy R."/>
            <person name="Ravi A."/>
            <person name="Getino M."/>
            <person name="Pursley I."/>
            <person name="Horton D.L."/>
            <person name="Alikhan N.F."/>
            <person name="Baker D."/>
            <person name="Gharbi K."/>
            <person name="Hall N."/>
            <person name="Watson M."/>
            <person name="Adriaenssens E.M."/>
            <person name="Foster-Nyarko E."/>
            <person name="Jarju S."/>
            <person name="Secka A."/>
            <person name="Antonio M."/>
            <person name="Oren A."/>
            <person name="Chaudhuri R.R."/>
            <person name="La Ragione R."/>
            <person name="Hildebrand F."/>
            <person name="Pallen M.J."/>
        </authorList>
    </citation>
    <scope>NUCLEOTIDE SEQUENCE</scope>
    <source>
        <strain evidence="16">10192</strain>
    </source>
</reference>
<comment type="pathway">
    <text evidence="2 13">Amino-acid biosynthesis; L-methionine biosynthesis via de novo pathway; L-homoserine from L-aspartate: step 3/3.</text>
</comment>
<keyword evidence="9 13" id="KW-0560">Oxidoreductase</keyword>
<dbReference type="GO" id="GO:0050661">
    <property type="term" value="F:NADP binding"/>
    <property type="evidence" value="ECO:0007669"/>
    <property type="project" value="InterPro"/>
</dbReference>
<name>A0A9D9GZP5_9BACT</name>
<gene>
    <name evidence="16" type="ORF">IAC76_02125</name>
</gene>
<dbReference type="FunFam" id="3.30.360.10:FF:000005">
    <property type="entry name" value="Homoserine dehydrogenase"/>
    <property type="match status" value="1"/>
</dbReference>
<feature type="active site" description="Proton donor" evidence="11">
    <location>
        <position position="212"/>
    </location>
</feature>
<comment type="catalytic activity">
    <reaction evidence="13">
        <text>L-homoserine + NADP(+) = L-aspartate 4-semialdehyde + NADPH + H(+)</text>
        <dbReference type="Rhea" id="RHEA:15761"/>
        <dbReference type="ChEBI" id="CHEBI:15378"/>
        <dbReference type="ChEBI" id="CHEBI:57476"/>
        <dbReference type="ChEBI" id="CHEBI:57783"/>
        <dbReference type="ChEBI" id="CHEBI:58349"/>
        <dbReference type="ChEBI" id="CHEBI:537519"/>
        <dbReference type="EC" id="1.1.1.3"/>
    </reaction>
</comment>
<evidence type="ECO:0000256" key="5">
    <source>
        <dbReference type="ARBA" id="ARBA00013376"/>
    </source>
</evidence>
<keyword evidence="10 13" id="KW-0486">Methionine biosynthesis</keyword>
<dbReference type="Proteomes" id="UP000823632">
    <property type="component" value="Unassembled WGS sequence"/>
</dbReference>
<dbReference type="Pfam" id="PF01842">
    <property type="entry name" value="ACT"/>
    <property type="match status" value="1"/>
</dbReference>
<dbReference type="Pfam" id="PF00742">
    <property type="entry name" value="Homoserine_dh"/>
    <property type="match status" value="1"/>
</dbReference>
<dbReference type="NCBIfam" id="NF004976">
    <property type="entry name" value="PRK06349.1"/>
    <property type="match status" value="1"/>
</dbReference>
<dbReference type="CDD" id="cd04881">
    <property type="entry name" value="ACT_HSDH-Hom"/>
    <property type="match status" value="1"/>
</dbReference>
<evidence type="ECO:0000256" key="2">
    <source>
        <dbReference type="ARBA" id="ARBA00005062"/>
    </source>
</evidence>
<dbReference type="PANTHER" id="PTHR43331:SF1">
    <property type="entry name" value="HOMOSERINE DEHYDROGENASE"/>
    <property type="match status" value="1"/>
</dbReference>
<evidence type="ECO:0000256" key="7">
    <source>
        <dbReference type="ARBA" id="ARBA00022697"/>
    </source>
</evidence>
<evidence type="ECO:0000256" key="4">
    <source>
        <dbReference type="ARBA" id="ARBA00013213"/>
    </source>
</evidence>
<dbReference type="Gene3D" id="3.30.360.10">
    <property type="entry name" value="Dihydrodipicolinate Reductase, domain 2"/>
    <property type="match status" value="1"/>
</dbReference>
<comment type="similarity">
    <text evidence="3 14">Belongs to the homoserine dehydrogenase family.</text>
</comment>
<evidence type="ECO:0000256" key="14">
    <source>
        <dbReference type="RuleBase" id="RU004171"/>
    </source>
</evidence>
<evidence type="ECO:0000313" key="16">
    <source>
        <dbReference type="EMBL" id="MBO8430162.1"/>
    </source>
</evidence>
<dbReference type="EMBL" id="JADIND010000047">
    <property type="protein sequence ID" value="MBO8430162.1"/>
    <property type="molecule type" value="Genomic_DNA"/>
</dbReference>
<dbReference type="AlphaFoldDB" id="A0A9D9GZP5"/>
<proteinExistence type="inferred from homology"/>
<evidence type="ECO:0000256" key="1">
    <source>
        <dbReference type="ARBA" id="ARBA00005056"/>
    </source>
</evidence>
<dbReference type="InterPro" id="IPR005106">
    <property type="entry name" value="Asp/hSer_DH_NAD-bd"/>
</dbReference>
<dbReference type="InterPro" id="IPR001342">
    <property type="entry name" value="HDH_cat"/>
</dbReference>
<dbReference type="PROSITE" id="PS51671">
    <property type="entry name" value="ACT"/>
    <property type="match status" value="1"/>
</dbReference>
<feature type="binding site" evidence="12">
    <location>
        <position position="112"/>
    </location>
    <ligand>
        <name>NADPH</name>
        <dbReference type="ChEBI" id="CHEBI:57783"/>
    </ligand>
</feature>
<feature type="binding site" evidence="12">
    <location>
        <position position="197"/>
    </location>
    <ligand>
        <name>L-homoserine</name>
        <dbReference type="ChEBI" id="CHEBI:57476"/>
    </ligand>
</feature>
<dbReference type="InterPro" id="IPR036291">
    <property type="entry name" value="NAD(P)-bd_dom_sf"/>
</dbReference>
<dbReference type="EC" id="1.1.1.3" evidence="4 13"/>
<dbReference type="PROSITE" id="PS01042">
    <property type="entry name" value="HOMOSER_DHGENASE"/>
    <property type="match status" value="1"/>
</dbReference>
<dbReference type="InterPro" id="IPR016204">
    <property type="entry name" value="HDH"/>
</dbReference>
<dbReference type="GO" id="GO:0009086">
    <property type="term" value="P:methionine biosynthetic process"/>
    <property type="evidence" value="ECO:0007669"/>
    <property type="project" value="UniProtKB-KW"/>
</dbReference>
<dbReference type="GO" id="GO:0009088">
    <property type="term" value="P:threonine biosynthetic process"/>
    <property type="evidence" value="ECO:0007669"/>
    <property type="project" value="UniProtKB-KW"/>
</dbReference>
<evidence type="ECO:0000256" key="3">
    <source>
        <dbReference type="ARBA" id="ARBA00006753"/>
    </source>
</evidence>
<keyword evidence="6 13" id="KW-0028">Amino-acid biosynthesis</keyword>
<evidence type="ECO:0000259" key="15">
    <source>
        <dbReference type="PROSITE" id="PS51671"/>
    </source>
</evidence>
<evidence type="ECO:0000256" key="12">
    <source>
        <dbReference type="PIRSR" id="PIRSR000098-2"/>
    </source>
</evidence>
<dbReference type="Gene3D" id="3.30.70.260">
    <property type="match status" value="1"/>
</dbReference>
<dbReference type="InterPro" id="IPR002912">
    <property type="entry name" value="ACT_dom"/>
</dbReference>
<dbReference type="PIRSF" id="PIRSF000098">
    <property type="entry name" value="Homoser_dehydrog"/>
    <property type="match status" value="1"/>
</dbReference>
<comment type="pathway">
    <text evidence="1 13">Amino-acid biosynthesis; L-threonine biosynthesis; L-threonine from L-aspartate: step 3/5.</text>
</comment>
<feature type="binding site" evidence="12">
    <location>
        <begin position="24"/>
        <end position="31"/>
    </location>
    <ligand>
        <name>NADP(+)</name>
        <dbReference type="ChEBI" id="CHEBI:58349"/>
    </ligand>
</feature>
<evidence type="ECO:0000256" key="9">
    <source>
        <dbReference type="ARBA" id="ARBA00023002"/>
    </source>
</evidence>
<sequence>MEKNVNEILKPIQNEGKKVKIGLIGLGTVGSGVFKTLRAFDNVEVTKIAVRNLNKPRNIDGLDNSIVTDKPYDVVNDSEIDIVVELIGGLEPAYDLIKTAIKNGKHIVTANKELLAKRGEELFKFAEENNKVILYEAAIAGGIPIIMPIKTILAGNKITRIEAILNGTTNYILTKMDVQGASYEDVLKEAQELGYAEADPTGDVEGFDAAYKITTLATLAFRKRIKIENVYREGITKIRAQDMHAANDLGYKIKLIASAYLTEDGKADVRVHPMLVSQKSTLAHINYVTNAVSIQGEPVGSITLSGPGAGEFPTASSVVGDILAIVSELGTTDYPLPMMRCNHSSDAEVINIADTVNKYYLSINAKNNKGVIGKIGTICAENNISLASIVQRCVSDDNTADITVITELVKEKDMRNAVKAFEEDEVINKVNSMIRVQV</sequence>
<protein>
    <recommendedName>
        <fullName evidence="5 13">Homoserine dehydrogenase</fullName>
        <ecNumber evidence="4 13">1.1.1.3</ecNumber>
    </recommendedName>
</protein>
<dbReference type="Gene3D" id="3.40.50.720">
    <property type="entry name" value="NAD(P)-binding Rossmann-like Domain"/>
    <property type="match status" value="1"/>
</dbReference>
<evidence type="ECO:0000313" key="17">
    <source>
        <dbReference type="Proteomes" id="UP000823632"/>
    </source>
</evidence>
<evidence type="ECO:0000256" key="11">
    <source>
        <dbReference type="PIRSR" id="PIRSR000098-1"/>
    </source>
</evidence>
<dbReference type="SUPFAM" id="SSF51735">
    <property type="entry name" value="NAD(P)-binding Rossmann-fold domains"/>
    <property type="match status" value="1"/>
</dbReference>
<accession>A0A9D9GZP5</accession>
<evidence type="ECO:0000256" key="10">
    <source>
        <dbReference type="ARBA" id="ARBA00023167"/>
    </source>
</evidence>
<feature type="domain" description="ACT" evidence="15">
    <location>
        <begin position="360"/>
        <end position="435"/>
    </location>
</feature>
<evidence type="ECO:0000256" key="13">
    <source>
        <dbReference type="RuleBase" id="RU000579"/>
    </source>
</evidence>
<dbReference type="InterPro" id="IPR045865">
    <property type="entry name" value="ACT-like_dom_sf"/>
</dbReference>
<evidence type="ECO:0000256" key="8">
    <source>
        <dbReference type="ARBA" id="ARBA00022857"/>
    </source>
</evidence>
<dbReference type="SUPFAM" id="SSF55347">
    <property type="entry name" value="Glyceraldehyde-3-phosphate dehydrogenase-like, C-terminal domain"/>
    <property type="match status" value="1"/>
</dbReference>
<dbReference type="InterPro" id="IPR019811">
    <property type="entry name" value="HDH_CS"/>
</dbReference>
<dbReference type="PANTHER" id="PTHR43331">
    <property type="entry name" value="HOMOSERINE DEHYDROGENASE"/>
    <property type="match status" value="1"/>
</dbReference>
<comment type="caution">
    <text evidence="16">The sequence shown here is derived from an EMBL/GenBank/DDBJ whole genome shotgun (WGS) entry which is preliminary data.</text>
</comment>
<organism evidence="16 17">
    <name type="scientific">Candidatus Scatousia excrementipullorum</name>
    <dbReference type="NCBI Taxonomy" id="2840936"/>
    <lineage>
        <taxon>Bacteria</taxon>
        <taxon>Candidatus Scatousia</taxon>
    </lineage>
</organism>
<dbReference type="SUPFAM" id="SSF55021">
    <property type="entry name" value="ACT-like"/>
    <property type="match status" value="1"/>
</dbReference>
<dbReference type="GO" id="GO:0004412">
    <property type="term" value="F:homoserine dehydrogenase activity"/>
    <property type="evidence" value="ECO:0007669"/>
    <property type="project" value="UniProtKB-EC"/>
</dbReference>
<evidence type="ECO:0000256" key="6">
    <source>
        <dbReference type="ARBA" id="ARBA00022605"/>
    </source>
</evidence>
<reference evidence="16" key="1">
    <citation type="submission" date="2020-10" db="EMBL/GenBank/DDBJ databases">
        <authorList>
            <person name="Gilroy R."/>
        </authorList>
    </citation>
    <scope>NUCLEOTIDE SEQUENCE</scope>
    <source>
        <strain evidence="16">10192</strain>
    </source>
</reference>